<evidence type="ECO:0000256" key="4">
    <source>
        <dbReference type="ARBA" id="ARBA00022692"/>
    </source>
</evidence>
<keyword evidence="4 7" id="KW-0812">Transmembrane</keyword>
<feature type="transmembrane region" description="Helical" evidence="7">
    <location>
        <begin position="341"/>
        <end position="359"/>
    </location>
</feature>
<proteinExistence type="inferred from homology"/>
<evidence type="ECO:0000256" key="5">
    <source>
        <dbReference type="ARBA" id="ARBA00022989"/>
    </source>
</evidence>
<gene>
    <name evidence="9" type="ORF">DFH07DRAFT_919677</name>
</gene>
<protein>
    <submittedName>
        <fullName evidence="9">Membrane bound O-acyl transferase family-domain-containing protein</fullName>
    </submittedName>
</protein>
<dbReference type="GO" id="GO:0008374">
    <property type="term" value="F:O-acyltransferase activity"/>
    <property type="evidence" value="ECO:0007669"/>
    <property type="project" value="InterPro"/>
</dbReference>
<dbReference type="InterPro" id="IPR032805">
    <property type="entry name" value="Wax_synthase_dom"/>
</dbReference>
<dbReference type="GO" id="GO:0016020">
    <property type="term" value="C:membrane"/>
    <property type="evidence" value="ECO:0007669"/>
    <property type="project" value="UniProtKB-SubCell"/>
</dbReference>
<keyword evidence="5 7" id="KW-1133">Transmembrane helix</keyword>
<reference evidence="9" key="1">
    <citation type="submission" date="2023-03" db="EMBL/GenBank/DDBJ databases">
        <title>Massive genome expansion in bonnet fungi (Mycena s.s.) driven by repeated elements and novel gene families across ecological guilds.</title>
        <authorList>
            <consortium name="Lawrence Berkeley National Laboratory"/>
            <person name="Harder C.B."/>
            <person name="Miyauchi S."/>
            <person name="Viragh M."/>
            <person name="Kuo A."/>
            <person name="Thoen E."/>
            <person name="Andreopoulos B."/>
            <person name="Lu D."/>
            <person name="Skrede I."/>
            <person name="Drula E."/>
            <person name="Henrissat B."/>
            <person name="Morin E."/>
            <person name="Kohler A."/>
            <person name="Barry K."/>
            <person name="LaButti K."/>
            <person name="Morin E."/>
            <person name="Salamov A."/>
            <person name="Lipzen A."/>
            <person name="Mereny Z."/>
            <person name="Hegedus B."/>
            <person name="Baldrian P."/>
            <person name="Stursova M."/>
            <person name="Weitz H."/>
            <person name="Taylor A."/>
            <person name="Grigoriev I.V."/>
            <person name="Nagy L.G."/>
            <person name="Martin F."/>
            <person name="Kauserud H."/>
        </authorList>
    </citation>
    <scope>NUCLEOTIDE SEQUENCE</scope>
    <source>
        <strain evidence="9">CBHHK188m</strain>
    </source>
</reference>
<evidence type="ECO:0000256" key="1">
    <source>
        <dbReference type="ARBA" id="ARBA00004141"/>
    </source>
</evidence>
<accession>A0AAD7J855</accession>
<dbReference type="AlphaFoldDB" id="A0AAD7J855"/>
<keyword evidence="6 7" id="KW-0472">Membrane</keyword>
<comment type="caution">
    <text evidence="9">The sequence shown here is derived from an EMBL/GenBank/DDBJ whole genome shotgun (WGS) entry which is preliminary data.</text>
</comment>
<evidence type="ECO:0000256" key="3">
    <source>
        <dbReference type="ARBA" id="ARBA00022679"/>
    </source>
</evidence>
<evidence type="ECO:0000259" key="8">
    <source>
        <dbReference type="Pfam" id="PF13813"/>
    </source>
</evidence>
<dbReference type="PANTHER" id="PTHR31595:SF67">
    <property type="entry name" value="WAX SYNTHASE DOMAIN-CONTAINING PROTEIN"/>
    <property type="match status" value="1"/>
</dbReference>
<evidence type="ECO:0000313" key="9">
    <source>
        <dbReference type="EMBL" id="KAJ7757191.1"/>
    </source>
</evidence>
<sequence length="394" mass="43909">MTLSNLFSWKPFPYAYLAVYLTILITGLATRPSPYRRLFFVPLIALTWRLLRDSEAGYITSMFWLSCLIMGSDYILLTDVQRELRQLPDSTDRRAATSKSQQYIESAPLTWRLKWALHLFLDVRGVGWAHEPRAALPGSRAPPNTSRITFLVSQTARMLATILLFDLVNLHTRWNPAFGQRMGLEAVDWPWRVVGTVGWAAGAYAGLALPHQAASIVCVAIGVSLPQDWPPLFGGLADAASVRTFWARCWHQLLRRSLSAHGKFVSSTLLRLPPGTASTCVQIVIAFILSGVVHYLGESVPLRPRRERSGSLIFFGIQPLGIAAEVLVAHLARRVGVRGSRAIGCAWVFAWFVLTLPIMQDPLIRAGEMDSRVDVSLIMRIWRGTWDLPPVGVA</sequence>
<feature type="domain" description="Wax synthase" evidence="8">
    <location>
        <begin position="229"/>
        <end position="315"/>
    </location>
</feature>
<dbReference type="PANTHER" id="PTHR31595">
    <property type="entry name" value="LONG-CHAIN-ALCOHOL O-FATTY-ACYLTRANSFERASE 3-RELATED"/>
    <property type="match status" value="1"/>
</dbReference>
<keyword evidence="10" id="KW-1185">Reference proteome</keyword>
<evidence type="ECO:0000256" key="7">
    <source>
        <dbReference type="SAM" id="Phobius"/>
    </source>
</evidence>
<evidence type="ECO:0000313" key="10">
    <source>
        <dbReference type="Proteomes" id="UP001215280"/>
    </source>
</evidence>
<feature type="transmembrane region" description="Helical" evidence="7">
    <location>
        <begin position="12"/>
        <end position="28"/>
    </location>
</feature>
<dbReference type="EMBL" id="JARJLG010000059">
    <property type="protein sequence ID" value="KAJ7757191.1"/>
    <property type="molecule type" value="Genomic_DNA"/>
</dbReference>
<dbReference type="InterPro" id="IPR044851">
    <property type="entry name" value="Wax_synthase"/>
</dbReference>
<evidence type="ECO:0000256" key="2">
    <source>
        <dbReference type="ARBA" id="ARBA00007282"/>
    </source>
</evidence>
<dbReference type="GO" id="GO:0006629">
    <property type="term" value="P:lipid metabolic process"/>
    <property type="evidence" value="ECO:0007669"/>
    <property type="project" value="InterPro"/>
</dbReference>
<comment type="similarity">
    <text evidence="2">Belongs to the wax synthase family.</text>
</comment>
<dbReference type="Proteomes" id="UP001215280">
    <property type="component" value="Unassembled WGS sequence"/>
</dbReference>
<feature type="transmembrane region" description="Helical" evidence="7">
    <location>
        <begin position="276"/>
        <end position="297"/>
    </location>
</feature>
<keyword evidence="3 9" id="KW-0808">Transferase</keyword>
<evidence type="ECO:0000256" key="6">
    <source>
        <dbReference type="ARBA" id="ARBA00023136"/>
    </source>
</evidence>
<feature type="transmembrane region" description="Helical" evidence="7">
    <location>
        <begin position="309"/>
        <end position="329"/>
    </location>
</feature>
<name>A0AAD7J855_9AGAR</name>
<comment type="subcellular location">
    <subcellularLocation>
        <location evidence="1">Membrane</location>
        <topology evidence="1">Multi-pass membrane protein</topology>
    </subcellularLocation>
</comment>
<dbReference type="Pfam" id="PF13813">
    <property type="entry name" value="MBOAT_2"/>
    <property type="match status" value="1"/>
</dbReference>
<organism evidence="9 10">
    <name type="scientific">Mycena maculata</name>
    <dbReference type="NCBI Taxonomy" id="230809"/>
    <lineage>
        <taxon>Eukaryota</taxon>
        <taxon>Fungi</taxon>
        <taxon>Dikarya</taxon>
        <taxon>Basidiomycota</taxon>
        <taxon>Agaricomycotina</taxon>
        <taxon>Agaricomycetes</taxon>
        <taxon>Agaricomycetidae</taxon>
        <taxon>Agaricales</taxon>
        <taxon>Marasmiineae</taxon>
        <taxon>Mycenaceae</taxon>
        <taxon>Mycena</taxon>
    </lineage>
</organism>